<keyword evidence="3" id="KW-0804">Transcription</keyword>
<dbReference type="GO" id="GO:0003700">
    <property type="term" value="F:DNA-binding transcription factor activity"/>
    <property type="evidence" value="ECO:0007669"/>
    <property type="project" value="InterPro"/>
</dbReference>
<evidence type="ECO:0000313" key="5">
    <source>
        <dbReference type="EMBL" id="RJF79611.1"/>
    </source>
</evidence>
<dbReference type="RefSeq" id="WP_119833068.1">
    <property type="nucleotide sequence ID" value="NZ_QYUL01000003.1"/>
</dbReference>
<dbReference type="PROSITE" id="PS50949">
    <property type="entry name" value="HTH_GNTR"/>
    <property type="match status" value="1"/>
</dbReference>
<evidence type="ECO:0000256" key="3">
    <source>
        <dbReference type="ARBA" id="ARBA00023163"/>
    </source>
</evidence>
<keyword evidence="1" id="KW-0805">Transcription regulation</keyword>
<dbReference type="EMBL" id="QYUL01000003">
    <property type="protein sequence ID" value="RJF79611.1"/>
    <property type="molecule type" value="Genomic_DNA"/>
</dbReference>
<dbReference type="SUPFAM" id="SSF46785">
    <property type="entry name" value="Winged helix' DNA-binding domain"/>
    <property type="match status" value="1"/>
</dbReference>
<dbReference type="SUPFAM" id="SSF48008">
    <property type="entry name" value="GntR ligand-binding domain-like"/>
    <property type="match status" value="1"/>
</dbReference>
<evidence type="ECO:0000256" key="1">
    <source>
        <dbReference type="ARBA" id="ARBA00023015"/>
    </source>
</evidence>
<dbReference type="SMART" id="SM00895">
    <property type="entry name" value="FCD"/>
    <property type="match status" value="1"/>
</dbReference>
<dbReference type="Proteomes" id="UP000283458">
    <property type="component" value="Unassembled WGS sequence"/>
</dbReference>
<reference evidence="5 6" key="1">
    <citation type="submission" date="2018-09" db="EMBL/GenBank/DDBJ databases">
        <authorList>
            <person name="Zhu H."/>
        </authorList>
    </citation>
    <scope>NUCLEOTIDE SEQUENCE [LARGE SCALE GENOMIC DNA]</scope>
    <source>
        <strain evidence="5 6">K2W22B-5</strain>
    </source>
</reference>
<dbReference type="InterPro" id="IPR000524">
    <property type="entry name" value="Tscrpt_reg_HTH_GntR"/>
</dbReference>
<proteinExistence type="predicted"/>
<dbReference type="InterPro" id="IPR036388">
    <property type="entry name" value="WH-like_DNA-bd_sf"/>
</dbReference>
<dbReference type="Pfam" id="PF00392">
    <property type="entry name" value="GntR"/>
    <property type="match status" value="1"/>
</dbReference>
<dbReference type="Gene3D" id="1.20.120.530">
    <property type="entry name" value="GntR ligand-binding domain-like"/>
    <property type="match status" value="1"/>
</dbReference>
<dbReference type="Gene3D" id="1.10.10.10">
    <property type="entry name" value="Winged helix-like DNA-binding domain superfamily/Winged helix DNA-binding domain"/>
    <property type="match status" value="1"/>
</dbReference>
<dbReference type="AlphaFoldDB" id="A0A418VT07"/>
<comment type="caution">
    <text evidence="5">The sequence shown here is derived from an EMBL/GenBank/DDBJ whole genome shotgun (WGS) entry which is preliminary data.</text>
</comment>
<dbReference type="PANTHER" id="PTHR43537">
    <property type="entry name" value="TRANSCRIPTIONAL REGULATOR, GNTR FAMILY"/>
    <property type="match status" value="1"/>
</dbReference>
<protein>
    <submittedName>
        <fullName evidence="5">GntR family transcriptional regulator</fullName>
    </submittedName>
</protein>
<dbReference type="InterPro" id="IPR036390">
    <property type="entry name" value="WH_DNA-bd_sf"/>
</dbReference>
<name>A0A418VT07_9PROT</name>
<dbReference type="InterPro" id="IPR008920">
    <property type="entry name" value="TF_FadR/GntR_C"/>
</dbReference>
<evidence type="ECO:0000259" key="4">
    <source>
        <dbReference type="PROSITE" id="PS50949"/>
    </source>
</evidence>
<dbReference type="OrthoDB" id="9788098at2"/>
<dbReference type="InterPro" id="IPR011711">
    <property type="entry name" value="GntR_C"/>
</dbReference>
<gene>
    <name evidence="5" type="ORF">D3877_22980</name>
</gene>
<accession>A0A418VT07</accession>
<dbReference type="GO" id="GO:0003677">
    <property type="term" value="F:DNA binding"/>
    <property type="evidence" value="ECO:0007669"/>
    <property type="project" value="UniProtKB-KW"/>
</dbReference>
<keyword evidence="2" id="KW-0238">DNA-binding</keyword>
<feature type="domain" description="HTH gntR-type" evidence="4">
    <location>
        <begin position="16"/>
        <end position="83"/>
    </location>
</feature>
<keyword evidence="6" id="KW-1185">Reference proteome</keyword>
<dbReference type="CDD" id="cd07377">
    <property type="entry name" value="WHTH_GntR"/>
    <property type="match status" value="1"/>
</dbReference>
<evidence type="ECO:0000256" key="2">
    <source>
        <dbReference type="ARBA" id="ARBA00023125"/>
    </source>
</evidence>
<dbReference type="SMART" id="SM00345">
    <property type="entry name" value="HTH_GNTR"/>
    <property type="match status" value="1"/>
</dbReference>
<dbReference type="Pfam" id="PF07729">
    <property type="entry name" value="FCD"/>
    <property type="match status" value="1"/>
</dbReference>
<sequence>MSAGASVLPMRLDRGRQAAPQVFDHLRERILALDLKPGAVLSRVELMEQFGLSQTPIRDALLRLAEEGLVDIFPQHATLVSAIDLTHARQTQFLRRSIELEVVRTLALSADETVIAGLKANLARQHAMADTEDFQSFWALDQSFHRAMYEAAGVPDLWRLVRSRSGHLERLRKLHLPTPGKTVKIHSDHSLIVTAIAAHDPDLAQRHLRDHLSGTLGLIDTIRDRYPGYFRD</sequence>
<evidence type="ECO:0000313" key="6">
    <source>
        <dbReference type="Proteomes" id="UP000283458"/>
    </source>
</evidence>
<dbReference type="PANTHER" id="PTHR43537:SF45">
    <property type="entry name" value="GNTR FAMILY REGULATORY PROTEIN"/>
    <property type="match status" value="1"/>
</dbReference>
<organism evidence="5 6">
    <name type="scientific">Azospirillum cavernae</name>
    <dbReference type="NCBI Taxonomy" id="2320860"/>
    <lineage>
        <taxon>Bacteria</taxon>
        <taxon>Pseudomonadati</taxon>
        <taxon>Pseudomonadota</taxon>
        <taxon>Alphaproteobacteria</taxon>
        <taxon>Rhodospirillales</taxon>
        <taxon>Azospirillaceae</taxon>
        <taxon>Azospirillum</taxon>
    </lineage>
</organism>